<dbReference type="PROSITE" id="PS51294">
    <property type="entry name" value="HTH_MYB"/>
    <property type="match status" value="1"/>
</dbReference>
<dbReference type="PANTHER" id="PTHR47995:SF18">
    <property type="entry name" value="TRANSCRIPTION FACTOR MYB65"/>
    <property type="match status" value="1"/>
</dbReference>
<dbReference type="FunFam" id="1.10.10.60:FF:000001">
    <property type="entry name" value="MYB-related transcription factor"/>
    <property type="match status" value="1"/>
</dbReference>
<dbReference type="InterPro" id="IPR017930">
    <property type="entry name" value="Myb_dom"/>
</dbReference>
<keyword evidence="2" id="KW-0677">Repeat</keyword>
<name>Q93WB4_ARATH</name>
<dbReference type="GO" id="GO:0005634">
    <property type="term" value="C:nucleus"/>
    <property type="evidence" value="ECO:0007669"/>
    <property type="project" value="UniProtKB-SubCell"/>
</dbReference>
<evidence type="ECO:0000256" key="2">
    <source>
        <dbReference type="ARBA" id="ARBA00022737"/>
    </source>
</evidence>
<dbReference type="PROSITE" id="PS50090">
    <property type="entry name" value="MYB_LIKE"/>
    <property type="match status" value="1"/>
</dbReference>
<dbReference type="PANTHER" id="PTHR47995">
    <property type="entry name" value="TRANSCRIPTION FACTOR MYB33-RELATED"/>
    <property type="match status" value="1"/>
</dbReference>
<dbReference type="InterPro" id="IPR009057">
    <property type="entry name" value="Homeodomain-like_sf"/>
</dbReference>
<dbReference type="EMBL" id="AF263717">
    <property type="protein sequence ID" value="AAL01242.1"/>
    <property type="molecule type" value="Genomic_DNA"/>
</dbReference>
<gene>
    <name evidence="9" type="primary">GL1</name>
</gene>
<keyword evidence="3" id="KW-0805">Transcription regulation</keyword>
<dbReference type="CDD" id="cd00167">
    <property type="entry name" value="SANT"/>
    <property type="match status" value="1"/>
</dbReference>
<feature type="domain" description="HTH myb-type" evidence="8">
    <location>
        <begin position="11"/>
        <end position="67"/>
    </location>
</feature>
<evidence type="ECO:0000256" key="4">
    <source>
        <dbReference type="ARBA" id="ARBA00023125"/>
    </source>
</evidence>
<organism evidence="9">
    <name type="scientific">Arabidopsis thaliana</name>
    <name type="common">Mouse-ear cress</name>
    <dbReference type="NCBI Taxonomy" id="3702"/>
    <lineage>
        <taxon>Eukaryota</taxon>
        <taxon>Viridiplantae</taxon>
        <taxon>Streptophyta</taxon>
        <taxon>Embryophyta</taxon>
        <taxon>Tracheophyta</taxon>
        <taxon>Spermatophyta</taxon>
        <taxon>Magnoliopsida</taxon>
        <taxon>eudicotyledons</taxon>
        <taxon>Gunneridae</taxon>
        <taxon>Pentapetalae</taxon>
        <taxon>rosids</taxon>
        <taxon>malvids</taxon>
        <taxon>Brassicales</taxon>
        <taxon>Brassicaceae</taxon>
        <taxon>Camelineae</taxon>
        <taxon>Arabidopsis</taxon>
    </lineage>
</organism>
<evidence type="ECO:0000313" key="9">
    <source>
        <dbReference type="EMBL" id="AAL01242.1"/>
    </source>
</evidence>
<evidence type="ECO:0000256" key="6">
    <source>
        <dbReference type="ARBA" id="ARBA00023242"/>
    </source>
</evidence>
<keyword evidence="6" id="KW-0539">Nucleus</keyword>
<dbReference type="Gene3D" id="1.10.10.60">
    <property type="entry name" value="Homeodomain-like"/>
    <property type="match status" value="1"/>
</dbReference>
<keyword evidence="5" id="KW-0804">Transcription</keyword>
<comment type="subcellular location">
    <subcellularLocation>
        <location evidence="1">Nucleus</location>
    </subcellularLocation>
</comment>
<evidence type="ECO:0000256" key="1">
    <source>
        <dbReference type="ARBA" id="ARBA00004123"/>
    </source>
</evidence>
<feature type="domain" description="Myb-like" evidence="7">
    <location>
        <begin position="11"/>
        <end position="63"/>
    </location>
</feature>
<dbReference type="InterPro" id="IPR001005">
    <property type="entry name" value="SANT/Myb"/>
</dbReference>
<dbReference type="SMART" id="SM00717">
    <property type="entry name" value="SANT"/>
    <property type="match status" value="1"/>
</dbReference>
<dbReference type="EMBL" id="AF263716">
    <property type="protein sequence ID" value="AAL01241.1"/>
    <property type="molecule type" value="Genomic_DNA"/>
</dbReference>
<accession>Q93WB4</accession>
<sequence length="92" mass="10763">MRIRRRDEKENQEYKKGLWTVEEDNILMDYVLNHGTGQWNRIVRKTGLKRCGKSCRLRWMNYLSPNVTKAISLNKKKTSLFVSTSSSAIDGL</sequence>
<evidence type="ECO:0000256" key="3">
    <source>
        <dbReference type="ARBA" id="ARBA00023015"/>
    </source>
</evidence>
<reference evidence="9" key="1">
    <citation type="submission" date="2000-05" db="EMBL/GenBank/DDBJ databases">
        <authorList>
            <person name="Hauser M.-T."/>
            <person name="Harr B."/>
            <person name="Schloetterer C."/>
        </authorList>
    </citation>
    <scope>NUCLEOTIDE SEQUENCE</scope>
</reference>
<evidence type="ECO:0000259" key="8">
    <source>
        <dbReference type="PROSITE" id="PS51294"/>
    </source>
</evidence>
<dbReference type="GO" id="GO:0003677">
    <property type="term" value="F:DNA binding"/>
    <property type="evidence" value="ECO:0007669"/>
    <property type="project" value="UniProtKB-KW"/>
</dbReference>
<keyword evidence="4" id="KW-0238">DNA-binding</keyword>
<dbReference type="SUPFAM" id="SSF46689">
    <property type="entry name" value="Homeodomain-like"/>
    <property type="match status" value="1"/>
</dbReference>
<dbReference type="AlphaFoldDB" id="Q93WB4"/>
<dbReference type="Pfam" id="PF00249">
    <property type="entry name" value="Myb_DNA-binding"/>
    <property type="match status" value="1"/>
</dbReference>
<protein>
    <submittedName>
        <fullName evidence="9">Glabrous 1</fullName>
    </submittedName>
</protein>
<proteinExistence type="predicted"/>
<reference evidence="9" key="2">
    <citation type="journal article" date="2001" name="Mol. Biol. Evol.">
        <title>Trichome distribution in Arabidopsis thaliana and its close relative Arabidopsis lyrata: molecular analysis of the candidate gene GLABROUS1.</title>
        <authorList>
            <person name="Hauser M.-T."/>
            <person name="Harr B."/>
            <person name="Schloetterer C."/>
        </authorList>
    </citation>
    <scope>NUCLEOTIDE SEQUENCE</scope>
</reference>
<evidence type="ECO:0000256" key="5">
    <source>
        <dbReference type="ARBA" id="ARBA00023163"/>
    </source>
</evidence>
<evidence type="ECO:0000259" key="7">
    <source>
        <dbReference type="PROSITE" id="PS50090"/>
    </source>
</evidence>